<proteinExistence type="predicted"/>
<dbReference type="STRING" id="8496.A0A151N320"/>
<feature type="region of interest" description="Disordered" evidence="1">
    <location>
        <begin position="1"/>
        <end position="29"/>
    </location>
</feature>
<comment type="caution">
    <text evidence="2">The sequence shown here is derived from an EMBL/GenBank/DDBJ whole genome shotgun (WGS) entry which is preliminary data.</text>
</comment>
<keyword evidence="3" id="KW-1185">Reference proteome</keyword>
<organism evidence="2 3">
    <name type="scientific">Alligator mississippiensis</name>
    <name type="common">American alligator</name>
    <dbReference type="NCBI Taxonomy" id="8496"/>
    <lineage>
        <taxon>Eukaryota</taxon>
        <taxon>Metazoa</taxon>
        <taxon>Chordata</taxon>
        <taxon>Craniata</taxon>
        <taxon>Vertebrata</taxon>
        <taxon>Euteleostomi</taxon>
        <taxon>Archelosauria</taxon>
        <taxon>Archosauria</taxon>
        <taxon>Crocodylia</taxon>
        <taxon>Alligatoridae</taxon>
        <taxon>Alligatorinae</taxon>
        <taxon>Alligator</taxon>
    </lineage>
</organism>
<feature type="compositionally biased region" description="Pro residues" evidence="1">
    <location>
        <begin position="94"/>
        <end position="103"/>
    </location>
</feature>
<gene>
    <name evidence="2" type="ORF">Y1Q_0016539</name>
</gene>
<dbReference type="Proteomes" id="UP000050525">
    <property type="component" value="Unassembled WGS sequence"/>
</dbReference>
<accession>A0A151N320</accession>
<evidence type="ECO:0000313" key="3">
    <source>
        <dbReference type="Proteomes" id="UP000050525"/>
    </source>
</evidence>
<dbReference type="EMBL" id="AKHW03004113">
    <property type="protein sequence ID" value="KYO31214.1"/>
    <property type="molecule type" value="Genomic_DNA"/>
</dbReference>
<dbReference type="AlphaFoldDB" id="A0A151N320"/>
<protein>
    <submittedName>
        <fullName evidence="2">Spidroin-2-like</fullName>
    </submittedName>
</protein>
<evidence type="ECO:0000256" key="1">
    <source>
        <dbReference type="SAM" id="MobiDB-lite"/>
    </source>
</evidence>
<feature type="region of interest" description="Disordered" evidence="1">
    <location>
        <begin position="66"/>
        <end position="121"/>
    </location>
</feature>
<name>A0A151N320_ALLMI</name>
<sequence>MCAAKRVQDGWPQRWAFRPGPGGAAKLAKPAADSNPALLEAFKAVVAAGGSDWLDPEAVAAVVTGDPPDSAAKCEKKAPGSPKVAEPEAAVPTPGAPASPTPQPNAEAGATESLPVLQPDPSFGSVALGDGSLLQADPKEIWIFGHSVISAVKKRANNHPCGLQLAFPITSVFVYWHDVQEMLWDQLVPLLHEVERGQLTSCKLTALGSDEQTRQKWTCPQKGMPTAVQHVLLVAFQGSPPAATPADAVGARR</sequence>
<reference evidence="2 3" key="1">
    <citation type="journal article" date="2012" name="Genome Biol.">
        <title>Sequencing three crocodilian genomes to illuminate the evolution of archosaurs and amniotes.</title>
        <authorList>
            <person name="St John J.A."/>
            <person name="Braun E.L."/>
            <person name="Isberg S.R."/>
            <person name="Miles L.G."/>
            <person name="Chong A.Y."/>
            <person name="Gongora J."/>
            <person name="Dalzell P."/>
            <person name="Moran C."/>
            <person name="Bed'hom B."/>
            <person name="Abzhanov A."/>
            <person name="Burgess S.C."/>
            <person name="Cooksey A.M."/>
            <person name="Castoe T.A."/>
            <person name="Crawford N.G."/>
            <person name="Densmore L.D."/>
            <person name="Drew J.C."/>
            <person name="Edwards S.V."/>
            <person name="Faircloth B.C."/>
            <person name="Fujita M.K."/>
            <person name="Greenwold M.J."/>
            <person name="Hoffmann F.G."/>
            <person name="Howard J.M."/>
            <person name="Iguchi T."/>
            <person name="Janes D.E."/>
            <person name="Khan S.Y."/>
            <person name="Kohno S."/>
            <person name="de Koning A.J."/>
            <person name="Lance S.L."/>
            <person name="McCarthy F.M."/>
            <person name="McCormack J.E."/>
            <person name="Merchant M.E."/>
            <person name="Peterson D.G."/>
            <person name="Pollock D.D."/>
            <person name="Pourmand N."/>
            <person name="Raney B.J."/>
            <person name="Roessler K.A."/>
            <person name="Sanford J.R."/>
            <person name="Sawyer R.H."/>
            <person name="Schmidt C.J."/>
            <person name="Triplett E.W."/>
            <person name="Tuberville T.D."/>
            <person name="Venegas-Anaya M."/>
            <person name="Howard J.T."/>
            <person name="Jarvis E.D."/>
            <person name="Guillette L.J.Jr."/>
            <person name="Glenn T.C."/>
            <person name="Green R.E."/>
            <person name="Ray D.A."/>
        </authorList>
    </citation>
    <scope>NUCLEOTIDE SEQUENCE [LARGE SCALE GENOMIC DNA]</scope>
    <source>
        <strain evidence="2">KSC_2009_1</strain>
    </source>
</reference>
<evidence type="ECO:0000313" key="2">
    <source>
        <dbReference type="EMBL" id="KYO31214.1"/>
    </source>
</evidence>